<dbReference type="SMART" id="SM00752">
    <property type="entry name" value="HTTM"/>
    <property type="match status" value="1"/>
</dbReference>
<feature type="domain" description="HTTM-like" evidence="8">
    <location>
        <begin position="16"/>
        <end position="276"/>
    </location>
</feature>
<dbReference type="EMBL" id="ABOX02000014">
    <property type="protein sequence ID" value="EEF60806.1"/>
    <property type="molecule type" value="Genomic_DNA"/>
</dbReference>
<feature type="transmembrane region" description="Helical" evidence="7">
    <location>
        <begin position="25"/>
        <end position="44"/>
    </location>
</feature>
<feature type="transmembrane region" description="Helical" evidence="7">
    <location>
        <begin position="92"/>
        <end position="108"/>
    </location>
</feature>
<evidence type="ECO:0000256" key="4">
    <source>
        <dbReference type="ARBA" id="ARBA00023136"/>
    </source>
</evidence>
<keyword evidence="10" id="KW-1185">Reference proteome</keyword>
<evidence type="ECO:0000256" key="7">
    <source>
        <dbReference type="SAM" id="Phobius"/>
    </source>
</evidence>
<name>B9XHH1_PEDPL</name>
<keyword evidence="6" id="KW-0456">Lyase</keyword>
<dbReference type="Pfam" id="PF05090">
    <property type="entry name" value="HTTM"/>
    <property type="match status" value="1"/>
</dbReference>
<dbReference type="InterPro" id="IPR053934">
    <property type="entry name" value="HTTM_dom"/>
</dbReference>
<dbReference type="PANTHER" id="PTHR12639">
    <property type="entry name" value="VITAMIN K-DEPENDENT GAMMA-CARBOXYLASE"/>
    <property type="match status" value="1"/>
</dbReference>
<dbReference type="GO" id="GO:0019842">
    <property type="term" value="F:vitamin binding"/>
    <property type="evidence" value="ECO:0007669"/>
    <property type="project" value="TreeGrafter"/>
</dbReference>
<dbReference type="AlphaFoldDB" id="B9XHH1"/>
<comment type="subcellular location">
    <subcellularLocation>
        <location evidence="1">Endomembrane system</location>
        <topology evidence="1">Multi-pass membrane protein</topology>
    </subcellularLocation>
</comment>
<evidence type="ECO:0000313" key="10">
    <source>
        <dbReference type="Proteomes" id="UP000003688"/>
    </source>
</evidence>
<evidence type="ECO:0000259" key="8">
    <source>
        <dbReference type="SMART" id="SM00752"/>
    </source>
</evidence>
<feature type="transmembrane region" description="Helical" evidence="7">
    <location>
        <begin position="212"/>
        <end position="233"/>
    </location>
</feature>
<keyword evidence="3 7" id="KW-1133">Transmembrane helix</keyword>
<keyword evidence="2 7" id="KW-0812">Transmembrane</keyword>
<evidence type="ECO:0000256" key="6">
    <source>
        <dbReference type="ARBA" id="ARBA00023239"/>
    </source>
</evidence>
<dbReference type="PANTHER" id="PTHR12639:SF7">
    <property type="entry name" value="HTTM DOMAIN-CONTAINING PROTEIN"/>
    <property type="match status" value="1"/>
</dbReference>
<accession>B9XHH1</accession>
<evidence type="ECO:0000256" key="1">
    <source>
        <dbReference type="ARBA" id="ARBA00004127"/>
    </source>
</evidence>
<comment type="caution">
    <text evidence="9">The sequence shown here is derived from an EMBL/GenBank/DDBJ whole genome shotgun (WGS) entry which is preliminary data.</text>
</comment>
<dbReference type="GO" id="GO:0008488">
    <property type="term" value="F:gamma-glutamyl carboxylase activity"/>
    <property type="evidence" value="ECO:0007669"/>
    <property type="project" value="InterPro"/>
</dbReference>
<organism evidence="9 10">
    <name type="scientific">Pedosphaera parvula (strain Ellin514)</name>
    <dbReference type="NCBI Taxonomy" id="320771"/>
    <lineage>
        <taxon>Bacteria</taxon>
        <taxon>Pseudomonadati</taxon>
        <taxon>Verrucomicrobiota</taxon>
        <taxon>Pedosphaerae</taxon>
        <taxon>Pedosphaerales</taxon>
        <taxon>Pedosphaeraceae</taxon>
        <taxon>Pedosphaera</taxon>
    </lineage>
</organism>
<feature type="transmembrane region" description="Helical" evidence="7">
    <location>
        <begin position="120"/>
        <end position="140"/>
    </location>
</feature>
<keyword evidence="5" id="KW-1015">Disulfide bond</keyword>
<sequence>MGQVQTFRSAWNHFWFRNVPPHSLAAFRILFGLYLLAYFLAFAPNVELLFSNHGVYAPYLLPDLGLPVFWAWLLYLFTLLVIFGFTLGYKTLFLTPLVLLLYFYYFTLNFATNNTSFDRLNLILLVILCFARLDGAWALGKRAVPGKGREPGVSIWAIRLITIQMSFLYFGAGFWKLISPYWHTGEMMHWTLIGPWGTPLAFSFVRLNPPAGLFTLLTWSVILLELTMPLMLFNKRLQVYAFAAGFLFHLSIAVLLNIPEFMNCVCAYVLFVNPAMVQRYGNALFQNLGKVFTRLAHE</sequence>
<feature type="transmembrane region" description="Helical" evidence="7">
    <location>
        <begin position="152"/>
        <end position="175"/>
    </location>
</feature>
<evidence type="ECO:0000256" key="5">
    <source>
        <dbReference type="ARBA" id="ARBA00023157"/>
    </source>
</evidence>
<dbReference type="STRING" id="320771.Cflav_PD3664"/>
<keyword evidence="4 7" id="KW-0472">Membrane</keyword>
<dbReference type="InterPro" id="IPR007782">
    <property type="entry name" value="VKG_COase"/>
</dbReference>
<evidence type="ECO:0000256" key="2">
    <source>
        <dbReference type="ARBA" id="ARBA00022692"/>
    </source>
</evidence>
<dbReference type="Proteomes" id="UP000003688">
    <property type="component" value="Unassembled WGS sequence"/>
</dbReference>
<gene>
    <name evidence="9" type="ORF">Cflav_PD3664</name>
</gene>
<evidence type="ECO:0000256" key="3">
    <source>
        <dbReference type="ARBA" id="ARBA00022989"/>
    </source>
</evidence>
<proteinExistence type="predicted"/>
<evidence type="ECO:0000313" key="9">
    <source>
        <dbReference type="EMBL" id="EEF60806.1"/>
    </source>
</evidence>
<dbReference type="InterPro" id="IPR011020">
    <property type="entry name" value="HTTM-like"/>
</dbReference>
<reference evidence="9 10" key="1">
    <citation type="journal article" date="2011" name="J. Bacteriol.">
        <title>Genome sequence of 'Pedosphaera parvula' Ellin514, an aerobic Verrucomicrobial isolate from pasture soil.</title>
        <authorList>
            <person name="Kant R."/>
            <person name="van Passel M.W."/>
            <person name="Sangwan P."/>
            <person name="Palva A."/>
            <person name="Lucas S."/>
            <person name="Copeland A."/>
            <person name="Lapidus A."/>
            <person name="Glavina Del Rio T."/>
            <person name="Dalin E."/>
            <person name="Tice H."/>
            <person name="Bruce D."/>
            <person name="Goodwin L."/>
            <person name="Pitluck S."/>
            <person name="Chertkov O."/>
            <person name="Larimer F.W."/>
            <person name="Land M.L."/>
            <person name="Hauser L."/>
            <person name="Brettin T.S."/>
            <person name="Detter J.C."/>
            <person name="Han S."/>
            <person name="de Vos W.M."/>
            <person name="Janssen P.H."/>
            <person name="Smidt H."/>
        </authorList>
    </citation>
    <scope>NUCLEOTIDE SEQUENCE [LARGE SCALE GENOMIC DNA]</scope>
    <source>
        <strain evidence="9 10">Ellin514</strain>
    </source>
</reference>
<feature type="transmembrane region" description="Helical" evidence="7">
    <location>
        <begin position="239"/>
        <end position="258"/>
    </location>
</feature>
<feature type="transmembrane region" description="Helical" evidence="7">
    <location>
        <begin position="64"/>
        <end position="85"/>
    </location>
</feature>
<dbReference type="GO" id="GO:0012505">
    <property type="term" value="C:endomembrane system"/>
    <property type="evidence" value="ECO:0007669"/>
    <property type="project" value="UniProtKB-SubCell"/>
</dbReference>
<protein>
    <submittedName>
        <fullName evidence="9">HTTM domain protein</fullName>
    </submittedName>
</protein>